<organism evidence="2 3">
    <name type="scientific">Corynebacterium xerosis</name>
    <dbReference type="NCBI Taxonomy" id="1725"/>
    <lineage>
        <taxon>Bacteria</taxon>
        <taxon>Bacillati</taxon>
        <taxon>Actinomycetota</taxon>
        <taxon>Actinomycetes</taxon>
        <taxon>Mycobacteriales</taxon>
        <taxon>Corynebacteriaceae</taxon>
        <taxon>Corynebacterium</taxon>
    </lineage>
</organism>
<dbReference type="Proteomes" id="UP001558353">
    <property type="component" value="Unassembled WGS sequence"/>
</dbReference>
<evidence type="ECO:0000313" key="3">
    <source>
        <dbReference type="Proteomes" id="UP001558353"/>
    </source>
</evidence>
<protein>
    <submittedName>
        <fullName evidence="2">ATP/GTP-binding protein</fullName>
    </submittedName>
</protein>
<gene>
    <name evidence="2" type="ORF">VVR64_04640</name>
</gene>
<feature type="compositionally biased region" description="Basic residues" evidence="1">
    <location>
        <begin position="1"/>
        <end position="18"/>
    </location>
</feature>
<sequence>MGRGKKRRPGKGGGRRGRGPSQSRYGDDRPLPGLGAFQVTRTEAGPGRLAGEDFQVRDVAPGQATKWYRCPGCDQEIPPGVAHVVAWPSDYGGRADDRRHWHRNCWGKRGDRGITRRWG</sequence>
<comment type="caution">
    <text evidence="2">The sequence shown here is derived from an EMBL/GenBank/DDBJ whole genome shotgun (WGS) entry which is preliminary data.</text>
</comment>
<dbReference type="RefSeq" id="WP_368522235.1">
    <property type="nucleotide sequence ID" value="NZ_JAYWMA010000004.1"/>
</dbReference>
<dbReference type="EMBL" id="JAYWMA010000004">
    <property type="protein sequence ID" value="MEX3528356.1"/>
    <property type="molecule type" value="Genomic_DNA"/>
</dbReference>
<evidence type="ECO:0000256" key="1">
    <source>
        <dbReference type="SAM" id="MobiDB-lite"/>
    </source>
</evidence>
<keyword evidence="3" id="KW-1185">Reference proteome</keyword>
<accession>A0ABV3UTY9</accession>
<feature type="region of interest" description="Disordered" evidence="1">
    <location>
        <begin position="1"/>
        <end position="35"/>
    </location>
</feature>
<name>A0ABV3UTY9_9CORY</name>
<evidence type="ECO:0000313" key="2">
    <source>
        <dbReference type="EMBL" id="MEX3528356.1"/>
    </source>
</evidence>
<proteinExistence type="predicted"/>
<reference evidence="2 3" key="1">
    <citation type="journal article" date="2024" name="Fungal Genet. Biol.">
        <title>The porcine skin microbiome exhibits broad fungal antagonism.</title>
        <authorList>
            <person name="De La Cruz K.F."/>
            <person name="Townsend E.C."/>
            <person name="Alex Cheong J.Z."/>
            <person name="Salamzade R."/>
            <person name="Liu A."/>
            <person name="Sandstrom S."/>
            <person name="Davila E."/>
            <person name="Huang L."/>
            <person name="Xu K.H."/>
            <person name="Wu S.Y."/>
            <person name="Meudt J.J."/>
            <person name="Shanmuganayagam D."/>
            <person name="Gibson A.L.F."/>
            <person name="Kalan L.R."/>
        </authorList>
    </citation>
    <scope>NUCLEOTIDE SEQUENCE [LARGE SCALE GENOMIC DNA]</scope>
    <source>
        <strain evidence="2 3">LK2569</strain>
    </source>
</reference>